<sequence>MNDPDTLPDEIREKLAELDLELSEGDITKKGYDKKRDALLAPFRNLQNTAALHTEPSTASPNSRSNRRNQRRVTRDEDRYHSEIRVEAVHQALAEYSDGRKLGPQPVKPHRRNGAAVSRSSTQKNKRATANGGGRMLSDSSSEDEDSVNGGTLGKKDSTLTRPPQTAPRTASLLSNKKKETTTTSDVPPPPIAKNTAERRSGGPRKERAVEDMLRLVQENRDRNDFQQQKKDYGEYVQARIRPKAPGGEVIRVARQDYRNSKIIVTDGEAIRISPHREEIETTIEETTSLNDHRHHHILEQSDDEAVYVNTTIGGGSGRVPPPNEDYQNAVLPLKPTKVSSKIQNVVNALQKPRSKPLQDYYNDDDAELEAMAKIRDPDAPRPEGTIMNPVRGEAAHSNTNNTMPRSLDSAFHRFGTTAAKNIAAMVLDQSAKPSTSLTYGKLHSRAGKVAYMLLTKTVQVNKDGSKNVMCKPGDRVALIYPNTQPLHFLAAFYGCLQAGVIPVPVEMPSSKREAGIAQLGFLLGNCGVKVALTSESCYKGLPKKVNTSSAFSAPSGSTSLTGTSNEIVDFRGWPRLWWAVTEHMSKPARDWTAPPRLADETIAYIEYTTGNDGTVKGVCVTRQAVFAHCRALTTAMEYKEDETMVCVVDFKREVGLWHSILASVFNGMKVIFVPYSLMKMNPATWMHMVSKYQATTALVKSRDLHWALLATRDHKDISLASLRTLLVADGANPWSLSSCDAFAAAFTPAPYSLRPDAMCPCAGSSETGTISIRRRGNAQLGSQSGRGVLSMSALSHCVVRVDQENSLTSLTLQDAGQIVAGAVVVVTAIDGSNRLCQADEIGEICVSANSTAQLYWALEGQTHHTFKVEPLGEYGKPIGAVRYVRSGLIGFMGPDGMVFVVARRQSLLAVSGRYHSADDIIATVLAVEPMKFVYRGRICVFSTSVLRDERIVIVAEQKPNCSEEEAFDWITRVLRAIDTIHQVGIYCCALVPANHLPKTPLGGVHVSETKQRFENGDLHPSTLLMCPHNCVLNLPKPRERQADVGPAAMFVGNIVQGVRIAVAKGRNIDDEPAIPLLECLRSRAQSSPDHRILTLVSAKNAEQDTATCATLLKRAERIAGLLTDRARLSRGDHVALIFPPSIDLVAAFFGCLSAGLVPVCIRPPVASDLNTTLGPIRMMVDMSKAVAILAPQNVSKLLKSKEAAHSIDSNAWPMILDMEDAPSSWRRKQNNNCDTTASGSSGAASKDEICYLDFSINSSGQLQGSSMSEASAITVCKSIKVSSELYPSRHVVVCAPPYSGISLVLWCLSSVYSGHHTTLIPPAEVEQQPSLFLTTLSNLKVRDAFTTYSTINSCVTQLASSVESLRERGCNLSMLRSCVAIAEERPRIALMNSFCKLFAPLSLNNRAISTSFSSRVNAAICMQGASGPEPSTVYVDARALRNDRISLVGKGAPHSVALIESGKLLPGVKIAIANPETRGQCADSHLGEIWVSSIHNASPLNRMVTGTFGDDGGATCNADVYNARLTTGDTKTRWARTGYLGFLRQTQSITEHGELHDAVFVVGALNESLVLRGMRYHPFDVENTVSKAHRFVGNSAVFTWNHLVVIVAECTGSESDALDLVPAITSAVLEEHHLIVGVVVIVDPGTIRHGPGGEKLRSTIRTLLLEDKLNAIYVAYHIFQSVAVADVGKSERVGKAPKGNRNGDEKGRRPTVRFRPATRNISSEICQRHKAKPEINEAGEEEEET</sequence>
<feature type="compositionally biased region" description="Basic and acidic residues" evidence="2">
    <location>
        <begin position="196"/>
        <end position="208"/>
    </location>
</feature>
<feature type="region of interest" description="Disordered" evidence="2">
    <location>
        <begin position="1691"/>
        <end position="1746"/>
    </location>
</feature>
<feature type="region of interest" description="Disordered" evidence="2">
    <location>
        <begin position="47"/>
        <end position="208"/>
    </location>
</feature>
<dbReference type="InterPro" id="IPR010506">
    <property type="entry name" value="DMAP1-bd"/>
</dbReference>
<accession>A0AAE9E1T3</accession>
<feature type="domain" description="DMAP1-binding" evidence="3">
    <location>
        <begin position="3"/>
        <end position="122"/>
    </location>
</feature>
<protein>
    <recommendedName>
        <fullName evidence="3">DMAP1-binding domain-containing protein</fullName>
    </recommendedName>
</protein>
<dbReference type="InterPro" id="IPR042099">
    <property type="entry name" value="ANL_N_sf"/>
</dbReference>
<dbReference type="InterPro" id="IPR000873">
    <property type="entry name" value="AMP-dep_synth/lig_dom"/>
</dbReference>
<dbReference type="InterPro" id="IPR025110">
    <property type="entry name" value="AMP-bd_C"/>
</dbReference>
<dbReference type="SUPFAM" id="SSF56801">
    <property type="entry name" value="Acetyl-CoA synthetase-like"/>
    <property type="match status" value="2"/>
</dbReference>
<name>A0AAE9E1T3_CAEBR</name>
<dbReference type="EMBL" id="CP092620">
    <property type="protein sequence ID" value="UMM12365.1"/>
    <property type="molecule type" value="Genomic_DNA"/>
</dbReference>
<dbReference type="Pfam" id="PF00501">
    <property type="entry name" value="AMP-binding"/>
    <property type="match status" value="2"/>
</dbReference>
<comment type="similarity">
    <text evidence="1">Belongs to the DIP2 family.</text>
</comment>
<reference evidence="4 5" key="1">
    <citation type="submission" date="2022-04" db="EMBL/GenBank/DDBJ databases">
        <title>Chromosome-level reference genomes for two strains of Caenorhabditis briggsae: an improved platform for comparative genomics.</title>
        <authorList>
            <person name="Stevens L."/>
            <person name="Andersen E."/>
        </authorList>
    </citation>
    <scope>NUCLEOTIDE SEQUENCE [LARGE SCALE GENOMIC DNA]</scope>
    <source>
        <strain evidence="4">VX34</strain>
        <tissue evidence="4">Whole-organism</tissue>
    </source>
</reference>
<feature type="compositionally biased region" description="Polar residues" evidence="2">
    <location>
        <begin position="160"/>
        <end position="175"/>
    </location>
</feature>
<feature type="compositionally biased region" description="Basic and acidic residues" evidence="2">
    <location>
        <begin position="73"/>
        <end position="88"/>
    </location>
</feature>
<organism evidence="4 5">
    <name type="scientific">Caenorhabditis briggsae</name>
    <dbReference type="NCBI Taxonomy" id="6238"/>
    <lineage>
        <taxon>Eukaryota</taxon>
        <taxon>Metazoa</taxon>
        <taxon>Ecdysozoa</taxon>
        <taxon>Nematoda</taxon>
        <taxon>Chromadorea</taxon>
        <taxon>Rhabditida</taxon>
        <taxon>Rhabditina</taxon>
        <taxon>Rhabditomorpha</taxon>
        <taxon>Rhabditoidea</taxon>
        <taxon>Rhabditidae</taxon>
        <taxon>Peloderinae</taxon>
        <taxon>Caenorhabditis</taxon>
    </lineage>
</organism>
<dbReference type="Gene3D" id="3.30.300.30">
    <property type="match status" value="2"/>
</dbReference>
<dbReference type="PROSITE" id="PS51912">
    <property type="entry name" value="DMAP1_BIND"/>
    <property type="match status" value="1"/>
</dbReference>
<evidence type="ECO:0000259" key="3">
    <source>
        <dbReference type="PROSITE" id="PS51912"/>
    </source>
</evidence>
<dbReference type="CDD" id="cd05905">
    <property type="entry name" value="Dip2"/>
    <property type="match status" value="2"/>
</dbReference>
<feature type="region of interest" description="Disordered" evidence="2">
    <location>
        <begin position="376"/>
        <end position="406"/>
    </location>
</feature>
<dbReference type="Pfam" id="PF06464">
    <property type="entry name" value="DMAP_binding"/>
    <property type="match status" value="1"/>
</dbReference>
<proteinExistence type="inferred from homology"/>
<feature type="compositionally biased region" description="Polar residues" evidence="2">
    <location>
        <begin position="47"/>
        <end position="59"/>
    </location>
</feature>
<gene>
    <name evidence="4" type="ORF">L5515_001179</name>
</gene>
<dbReference type="Gene3D" id="3.40.50.12780">
    <property type="entry name" value="N-terminal domain of ligase-like"/>
    <property type="match status" value="2"/>
</dbReference>
<dbReference type="PANTHER" id="PTHR22754:SF32">
    <property type="entry name" value="DISCO-INTERACTING PROTEIN 2"/>
    <property type="match status" value="1"/>
</dbReference>
<dbReference type="InterPro" id="IPR045851">
    <property type="entry name" value="AMP-bd_C_sf"/>
</dbReference>
<keyword evidence="5" id="KW-1185">Reference proteome</keyword>
<evidence type="ECO:0000256" key="1">
    <source>
        <dbReference type="ARBA" id="ARBA00007735"/>
    </source>
</evidence>
<dbReference type="PANTHER" id="PTHR22754">
    <property type="entry name" value="DISCO-INTERACTING PROTEIN 2 DIP2 -RELATED"/>
    <property type="match status" value="1"/>
</dbReference>
<evidence type="ECO:0000313" key="4">
    <source>
        <dbReference type="EMBL" id="UMM12365.1"/>
    </source>
</evidence>
<evidence type="ECO:0000313" key="5">
    <source>
        <dbReference type="Proteomes" id="UP000829354"/>
    </source>
</evidence>
<dbReference type="InterPro" id="IPR037337">
    <property type="entry name" value="Dip2-like_dom"/>
</dbReference>
<dbReference type="Proteomes" id="UP000829354">
    <property type="component" value="Chromosome I"/>
</dbReference>
<evidence type="ECO:0000256" key="2">
    <source>
        <dbReference type="SAM" id="MobiDB-lite"/>
    </source>
</evidence>
<dbReference type="SMART" id="SM01137">
    <property type="entry name" value="DMAP_binding"/>
    <property type="match status" value="1"/>
</dbReference>
<dbReference type="Pfam" id="PF23024">
    <property type="entry name" value="AMP-dom_DIP2-like"/>
    <property type="match status" value="1"/>
</dbReference>